<gene>
    <name evidence="11" type="ORF">GNP93_10065</name>
</gene>
<keyword evidence="6 9" id="KW-1133">Transmembrane helix</keyword>
<feature type="transmembrane region" description="Helical" evidence="9">
    <location>
        <begin position="42"/>
        <end position="59"/>
    </location>
</feature>
<evidence type="ECO:0000256" key="9">
    <source>
        <dbReference type="SAM" id="Phobius"/>
    </source>
</evidence>
<keyword evidence="12" id="KW-1185">Reference proteome</keyword>
<keyword evidence="4" id="KW-0997">Cell inner membrane</keyword>
<feature type="transmembrane region" description="Helical" evidence="9">
    <location>
        <begin position="121"/>
        <end position="138"/>
    </location>
</feature>
<evidence type="ECO:0000256" key="6">
    <source>
        <dbReference type="ARBA" id="ARBA00022989"/>
    </source>
</evidence>
<evidence type="ECO:0000256" key="4">
    <source>
        <dbReference type="ARBA" id="ARBA00022519"/>
    </source>
</evidence>
<keyword evidence="3" id="KW-1003">Cell membrane</keyword>
<dbReference type="PANTHER" id="PTHR35011:SF2">
    <property type="entry name" value="2,3-DIKETO-L-GULONATE TRAP TRANSPORTER SMALL PERMEASE PROTEIN YIAM"/>
    <property type="match status" value="1"/>
</dbReference>
<comment type="caution">
    <text evidence="11">The sequence shown here is derived from an EMBL/GenBank/DDBJ whole genome shotgun (WGS) entry which is preliminary data.</text>
</comment>
<evidence type="ECO:0000256" key="7">
    <source>
        <dbReference type="ARBA" id="ARBA00023136"/>
    </source>
</evidence>
<protein>
    <submittedName>
        <fullName evidence="11">TRAP transporter small permease subunit</fullName>
    </submittedName>
</protein>
<keyword evidence="2" id="KW-0813">Transport</keyword>
<evidence type="ECO:0000256" key="8">
    <source>
        <dbReference type="ARBA" id="ARBA00038436"/>
    </source>
</evidence>
<proteinExistence type="inferred from homology"/>
<dbReference type="InterPro" id="IPR007387">
    <property type="entry name" value="TRAP_DctQ"/>
</dbReference>
<sequence>MFIRLINGLTAAFLAIMSILVFGNVVLRYAFNSGITWSEEMARFLFIWLILIGAISTLKDNQHLGVDMLVKRLSKTGKKIVYVVSNGIILYILWIVFFGSWDMTMLNMDNKSPATGVPQSLIYGTGLVMSFCMALIILGKLYQLFFGKADIDELTQVLDSEELIGEADGHSDQGGAVK</sequence>
<dbReference type="GO" id="GO:0015740">
    <property type="term" value="P:C4-dicarboxylate transport"/>
    <property type="evidence" value="ECO:0007669"/>
    <property type="project" value="TreeGrafter"/>
</dbReference>
<keyword evidence="7 9" id="KW-0472">Membrane</keyword>
<dbReference type="EMBL" id="WNZX01000007">
    <property type="protein sequence ID" value="MUG71025.1"/>
    <property type="molecule type" value="Genomic_DNA"/>
</dbReference>
<evidence type="ECO:0000259" key="10">
    <source>
        <dbReference type="Pfam" id="PF04290"/>
    </source>
</evidence>
<organism evidence="11 12">
    <name type="scientific">Paenibacillus validus</name>
    <dbReference type="NCBI Taxonomy" id="44253"/>
    <lineage>
        <taxon>Bacteria</taxon>
        <taxon>Bacillati</taxon>
        <taxon>Bacillota</taxon>
        <taxon>Bacilli</taxon>
        <taxon>Bacillales</taxon>
        <taxon>Paenibacillaceae</taxon>
        <taxon>Paenibacillus</taxon>
    </lineage>
</organism>
<dbReference type="PANTHER" id="PTHR35011">
    <property type="entry name" value="2,3-DIKETO-L-GULONATE TRAP TRANSPORTER SMALL PERMEASE PROTEIN YIAM"/>
    <property type="match status" value="1"/>
</dbReference>
<feature type="domain" description="Tripartite ATP-independent periplasmic transporters DctQ component" evidence="10">
    <location>
        <begin position="17"/>
        <end position="145"/>
    </location>
</feature>
<evidence type="ECO:0000256" key="1">
    <source>
        <dbReference type="ARBA" id="ARBA00004429"/>
    </source>
</evidence>
<feature type="transmembrane region" description="Helical" evidence="9">
    <location>
        <begin position="12"/>
        <end position="30"/>
    </location>
</feature>
<dbReference type="GO" id="GO:0005886">
    <property type="term" value="C:plasma membrane"/>
    <property type="evidence" value="ECO:0007669"/>
    <property type="project" value="UniProtKB-SubCell"/>
</dbReference>
<keyword evidence="5 9" id="KW-0812">Transmembrane</keyword>
<dbReference type="RefSeq" id="WP_127604802.1">
    <property type="nucleotide sequence ID" value="NZ_JARTHJ010000038.1"/>
</dbReference>
<comment type="similarity">
    <text evidence="8">Belongs to the TRAP transporter small permease family.</text>
</comment>
<evidence type="ECO:0000256" key="3">
    <source>
        <dbReference type="ARBA" id="ARBA00022475"/>
    </source>
</evidence>
<dbReference type="Pfam" id="PF04290">
    <property type="entry name" value="DctQ"/>
    <property type="match status" value="1"/>
</dbReference>
<accession>A0A7X2Z9V9</accession>
<evidence type="ECO:0000256" key="2">
    <source>
        <dbReference type="ARBA" id="ARBA00022448"/>
    </source>
</evidence>
<reference evidence="11 12" key="1">
    <citation type="submission" date="2019-11" db="EMBL/GenBank/DDBJ databases">
        <title>Draft genome sequences of five Paenibacillus species of dairy origin.</title>
        <authorList>
            <person name="Olajide A.M."/>
            <person name="Chen S."/>
            <person name="Lapointe G."/>
        </authorList>
    </citation>
    <scope>NUCLEOTIDE SEQUENCE [LARGE SCALE GENOMIC DNA]</scope>
    <source>
        <strain evidence="11 12">2CS3</strain>
    </source>
</reference>
<feature type="transmembrane region" description="Helical" evidence="9">
    <location>
        <begin position="80"/>
        <end position="101"/>
    </location>
</feature>
<comment type="subcellular location">
    <subcellularLocation>
        <location evidence="1">Cell inner membrane</location>
        <topology evidence="1">Multi-pass membrane protein</topology>
    </subcellularLocation>
</comment>
<evidence type="ECO:0000313" key="11">
    <source>
        <dbReference type="EMBL" id="MUG71025.1"/>
    </source>
</evidence>
<dbReference type="AlphaFoldDB" id="A0A7X2Z9V9"/>
<name>A0A7X2Z9V9_9BACL</name>
<evidence type="ECO:0000256" key="5">
    <source>
        <dbReference type="ARBA" id="ARBA00022692"/>
    </source>
</evidence>
<dbReference type="Proteomes" id="UP000450917">
    <property type="component" value="Unassembled WGS sequence"/>
</dbReference>
<evidence type="ECO:0000313" key="12">
    <source>
        <dbReference type="Proteomes" id="UP000450917"/>
    </source>
</evidence>
<dbReference type="GO" id="GO:0022857">
    <property type="term" value="F:transmembrane transporter activity"/>
    <property type="evidence" value="ECO:0007669"/>
    <property type="project" value="TreeGrafter"/>
</dbReference>
<dbReference type="InterPro" id="IPR055348">
    <property type="entry name" value="DctQ"/>
</dbReference>